<dbReference type="InterPro" id="IPR012677">
    <property type="entry name" value="Nucleotide-bd_a/b_plait_sf"/>
</dbReference>
<evidence type="ECO:0000259" key="6">
    <source>
        <dbReference type="PROSITE" id="PS50102"/>
    </source>
</evidence>
<dbReference type="InterPro" id="IPR000504">
    <property type="entry name" value="RRM_dom"/>
</dbReference>
<proteinExistence type="predicted"/>
<keyword evidence="2" id="KW-0677">Repeat</keyword>
<feature type="domain" description="RRM" evidence="6">
    <location>
        <begin position="128"/>
        <end position="211"/>
    </location>
</feature>
<dbReference type="EMBL" id="HBIF01002036">
    <property type="protein sequence ID" value="CAE0318441.1"/>
    <property type="molecule type" value="Transcribed_RNA"/>
</dbReference>
<evidence type="ECO:0000256" key="5">
    <source>
        <dbReference type="PROSITE-ProRule" id="PRU00176"/>
    </source>
</evidence>
<dbReference type="InterPro" id="IPR044961">
    <property type="entry name" value="MS5/SDI1"/>
</dbReference>
<keyword evidence="4" id="KW-0539">Nucleus</keyword>
<evidence type="ECO:0000256" key="1">
    <source>
        <dbReference type="ARBA" id="ARBA00004123"/>
    </source>
</evidence>
<organism evidence="7">
    <name type="scientific">Fabrea salina</name>
    <dbReference type="NCBI Taxonomy" id="342563"/>
    <lineage>
        <taxon>Eukaryota</taxon>
        <taxon>Sar</taxon>
        <taxon>Alveolata</taxon>
        <taxon>Ciliophora</taxon>
        <taxon>Postciliodesmatophora</taxon>
        <taxon>Heterotrichea</taxon>
        <taxon>Heterotrichida</taxon>
        <taxon>Fabreidae</taxon>
        <taxon>Fabrea</taxon>
    </lineage>
</organism>
<gene>
    <name evidence="7" type="ORF">FSAL1345_LOCUS1710</name>
</gene>
<dbReference type="Gene3D" id="3.30.70.330">
    <property type="match status" value="1"/>
</dbReference>
<keyword evidence="5" id="KW-0694">RNA-binding</keyword>
<keyword evidence="3" id="KW-0175">Coiled coil</keyword>
<dbReference type="AlphaFoldDB" id="A0A7S3IAJ8"/>
<dbReference type="CDD" id="cd00590">
    <property type="entry name" value="RRM_SF"/>
    <property type="match status" value="1"/>
</dbReference>
<dbReference type="PANTHER" id="PTHR36326">
    <property type="entry name" value="PROTEIN POLLENLESS 3-LIKE 2"/>
    <property type="match status" value="1"/>
</dbReference>
<evidence type="ECO:0000256" key="4">
    <source>
        <dbReference type="ARBA" id="ARBA00023242"/>
    </source>
</evidence>
<evidence type="ECO:0000256" key="2">
    <source>
        <dbReference type="ARBA" id="ARBA00022737"/>
    </source>
</evidence>
<dbReference type="InterPro" id="IPR035979">
    <property type="entry name" value="RBD_domain_sf"/>
</dbReference>
<reference evidence="7" key="1">
    <citation type="submission" date="2021-01" db="EMBL/GenBank/DDBJ databases">
        <authorList>
            <person name="Corre E."/>
            <person name="Pelletier E."/>
            <person name="Niang G."/>
            <person name="Scheremetjew M."/>
            <person name="Finn R."/>
            <person name="Kale V."/>
            <person name="Holt S."/>
            <person name="Cochrane G."/>
            <person name="Meng A."/>
            <person name="Brown T."/>
            <person name="Cohen L."/>
        </authorList>
    </citation>
    <scope>NUCLEOTIDE SEQUENCE</scope>
</reference>
<protein>
    <recommendedName>
        <fullName evidence="6">RRM domain-containing protein</fullName>
    </recommendedName>
</protein>
<evidence type="ECO:0000313" key="7">
    <source>
        <dbReference type="EMBL" id="CAE0318441.1"/>
    </source>
</evidence>
<evidence type="ECO:0000256" key="3">
    <source>
        <dbReference type="ARBA" id="ARBA00023054"/>
    </source>
</evidence>
<name>A0A7S3IAJ8_9CILI</name>
<dbReference type="GO" id="GO:0005634">
    <property type="term" value="C:nucleus"/>
    <property type="evidence" value="ECO:0007669"/>
    <property type="project" value="UniProtKB-SubCell"/>
</dbReference>
<comment type="subcellular location">
    <subcellularLocation>
        <location evidence="1">Nucleus</location>
    </subcellularLocation>
</comment>
<accession>A0A7S3IAJ8</accession>
<dbReference type="PROSITE" id="PS50102">
    <property type="entry name" value="RRM"/>
    <property type="match status" value="1"/>
</dbReference>
<dbReference type="GO" id="GO:0003723">
    <property type="term" value="F:RNA binding"/>
    <property type="evidence" value="ECO:0007669"/>
    <property type="project" value="UniProtKB-UniRule"/>
</dbReference>
<sequence length="267" mass="30244">MASAIPMPVVSNAQILSPQSNSQVSRKHPPFPIPRKESPYAWAKRAEYIEKDLAKAEYYYKEAIARGERVVSAIKDLAGVLHQQGKTQQACELLEMYRPLFLNKEASYNNLLSSLQKQLNPTGSSLNKNIKVSGLPHSADCEFVRQLFSNDLRIKEVEIESEGVAVLKFSSHSAARKTVDTYKEKEGVYILEWVSVNGEVSGPVTIRKKSNVFSFFSNGEESCEVPEYQDFSYFSRLPNVEFEDYIEEILNYSILSYVKAHDLQTLV</sequence>
<dbReference type="PANTHER" id="PTHR36326:SF7">
    <property type="entry name" value="PROTEIN POLLENLESS 3-LIKE 2"/>
    <property type="match status" value="1"/>
</dbReference>
<dbReference type="SUPFAM" id="SSF54928">
    <property type="entry name" value="RNA-binding domain, RBD"/>
    <property type="match status" value="1"/>
</dbReference>